<dbReference type="PANTHER" id="PTHR11011">
    <property type="entry name" value="MALE STERILITY PROTEIN 2-RELATED"/>
    <property type="match status" value="1"/>
</dbReference>
<dbReference type="InterPro" id="IPR026055">
    <property type="entry name" value="FAR"/>
</dbReference>
<evidence type="ECO:0000259" key="1">
    <source>
        <dbReference type="Pfam" id="PF07993"/>
    </source>
</evidence>
<gene>
    <name evidence="2" type="ORF">DFR46_1543</name>
</gene>
<dbReference type="AlphaFoldDB" id="A0A3D9FFC1"/>
<dbReference type="Gene3D" id="3.40.50.720">
    <property type="entry name" value="NAD(P)-binding Rossmann-like Domain"/>
    <property type="match status" value="1"/>
</dbReference>
<dbReference type="InterPro" id="IPR013120">
    <property type="entry name" value="FAR_NAD-bd"/>
</dbReference>
<dbReference type="Proteomes" id="UP000256310">
    <property type="component" value="Unassembled WGS sequence"/>
</dbReference>
<sequence>MLGGEIAAALADKGHRVIGLVRKSRTVMRGNGEQMPAGDWQGGIPEPGKILLVEGDVRDPHLGLERQAYDRLAGQVDRIVHCAAIVQFDADPEIYEAVNINGTGHVIDFARARPDAPAALVAVSTAYVCGERDGPISEADAEKPDRFANPYEASKFASEAKVREVMADGMAAAIARPSIVVGRSKDGVIAAFDTIYMAFKLLAEGRIRTIPSTPGATLNFVPLDHAVNGIVTIAERIEEAQGKVFHLVAGSPMPVADFFALVRDYPQFSNPDHVPPERFDPSMLSPLEQRFHRRVAALYTSYFQRNPLFLESNTENLMGCGGPAADEALMRRQIDFAIGAGFLPAESVTA</sequence>
<comment type="caution">
    <text evidence="2">The sequence shown here is derived from an EMBL/GenBank/DDBJ whole genome shotgun (WGS) entry which is preliminary data.</text>
</comment>
<evidence type="ECO:0000313" key="3">
    <source>
        <dbReference type="Proteomes" id="UP000256310"/>
    </source>
</evidence>
<dbReference type="SUPFAM" id="SSF51735">
    <property type="entry name" value="NAD(P)-binding Rossmann-fold domains"/>
    <property type="match status" value="1"/>
</dbReference>
<protein>
    <submittedName>
        <fullName evidence="2">Male sterility protein</fullName>
    </submittedName>
</protein>
<reference evidence="2 3" key="1">
    <citation type="submission" date="2018-07" db="EMBL/GenBank/DDBJ databases">
        <title>Genomic Encyclopedia of Type Strains, Phase IV (KMG-IV): sequencing the most valuable type-strain genomes for metagenomic binning, comparative biology and taxonomic classification.</title>
        <authorList>
            <person name="Goeker M."/>
        </authorList>
    </citation>
    <scope>NUCLEOTIDE SEQUENCE [LARGE SCALE GENOMIC DNA]</scope>
    <source>
        <strain evidence="2 3">DSM 26725</strain>
    </source>
</reference>
<accession>A0A3D9FFC1</accession>
<dbReference type="GO" id="GO:0080019">
    <property type="term" value="F:alcohol-forming very long-chain fatty acyl-CoA reductase activity"/>
    <property type="evidence" value="ECO:0007669"/>
    <property type="project" value="InterPro"/>
</dbReference>
<evidence type="ECO:0000313" key="2">
    <source>
        <dbReference type="EMBL" id="RED16520.1"/>
    </source>
</evidence>
<feature type="domain" description="Thioester reductase (TE)" evidence="1">
    <location>
        <begin position="47"/>
        <end position="230"/>
    </location>
</feature>
<keyword evidence="3" id="KW-1185">Reference proteome</keyword>
<dbReference type="EMBL" id="QRDP01000004">
    <property type="protein sequence ID" value="RED16520.1"/>
    <property type="molecule type" value="Genomic_DNA"/>
</dbReference>
<dbReference type="InterPro" id="IPR036291">
    <property type="entry name" value="NAD(P)-bd_dom_sf"/>
</dbReference>
<proteinExistence type="predicted"/>
<name>A0A3D9FFC1_9SPHN</name>
<organism evidence="2 3">
    <name type="scientific">Parasphingopyxis lamellibrachiae</name>
    <dbReference type="NCBI Taxonomy" id="680125"/>
    <lineage>
        <taxon>Bacteria</taxon>
        <taxon>Pseudomonadati</taxon>
        <taxon>Pseudomonadota</taxon>
        <taxon>Alphaproteobacteria</taxon>
        <taxon>Sphingomonadales</taxon>
        <taxon>Sphingomonadaceae</taxon>
        <taxon>Parasphingopyxis</taxon>
    </lineage>
</organism>
<dbReference type="Pfam" id="PF07993">
    <property type="entry name" value="NAD_binding_4"/>
    <property type="match status" value="1"/>
</dbReference>